<keyword evidence="2 8" id="KW-0808">Transferase</keyword>
<comment type="caution">
    <text evidence="8">Lacks conserved residue(s) required for the propagation of feature annotation.</text>
</comment>
<feature type="binding site" evidence="8">
    <location>
        <begin position="27"/>
        <end position="29"/>
    </location>
    <ligand>
        <name>GTP</name>
        <dbReference type="ChEBI" id="CHEBI:37565"/>
    </ligand>
</feature>
<evidence type="ECO:0000313" key="10">
    <source>
        <dbReference type="EMBL" id="RNB90464.1"/>
    </source>
</evidence>
<protein>
    <recommendedName>
        <fullName evidence="8">Probable molybdenum cofactor guanylyltransferase</fullName>
        <shortName evidence="8">MoCo guanylyltransferase</shortName>
        <ecNumber evidence="8">2.7.7.77</ecNumber>
    </recommendedName>
    <alternativeName>
        <fullName evidence="8">GTP:molybdopterin guanylyltransferase</fullName>
    </alternativeName>
    <alternativeName>
        <fullName evidence="8">Mo-MPT guanylyltransferase</fullName>
    </alternativeName>
    <alternativeName>
        <fullName evidence="8">Molybdopterin guanylyltransferase</fullName>
    </alternativeName>
    <alternativeName>
        <fullName evidence="8">Molybdopterin-guanine dinucleotide synthase</fullName>
        <shortName evidence="8">MGD synthase</shortName>
    </alternativeName>
</protein>
<dbReference type="EMBL" id="RHHQ01000007">
    <property type="protein sequence ID" value="RNB90464.1"/>
    <property type="molecule type" value="Genomic_DNA"/>
</dbReference>
<dbReference type="InterPro" id="IPR025877">
    <property type="entry name" value="MobA-like_NTP_Trfase"/>
</dbReference>
<comment type="similarity">
    <text evidence="8">Belongs to the MobA family.</text>
</comment>
<evidence type="ECO:0000256" key="2">
    <source>
        <dbReference type="ARBA" id="ARBA00022679"/>
    </source>
</evidence>
<dbReference type="GO" id="GO:0005525">
    <property type="term" value="F:GTP binding"/>
    <property type="evidence" value="ECO:0007669"/>
    <property type="project" value="UniProtKB-UniRule"/>
</dbReference>
<keyword evidence="4 8" id="KW-0547">Nucleotide-binding</keyword>
<dbReference type="Gene3D" id="3.90.550.10">
    <property type="entry name" value="Spore Coat Polysaccharide Biosynthesis Protein SpsA, Chain A"/>
    <property type="match status" value="1"/>
</dbReference>
<evidence type="ECO:0000256" key="4">
    <source>
        <dbReference type="ARBA" id="ARBA00022741"/>
    </source>
</evidence>
<comment type="function">
    <text evidence="8">Transfers a GMP moiety from GTP to Mo-molybdopterin (Mo-MPT) cofactor (Moco or molybdenum cofactor) to form Mo-molybdopterin guanine dinucleotide (Mo-MGD) cofactor.</text>
</comment>
<dbReference type="GO" id="GO:0005737">
    <property type="term" value="C:cytoplasm"/>
    <property type="evidence" value="ECO:0007669"/>
    <property type="project" value="UniProtKB-SubCell"/>
</dbReference>
<dbReference type="GO" id="GO:0006777">
    <property type="term" value="P:Mo-molybdopterin cofactor biosynthetic process"/>
    <property type="evidence" value="ECO:0007669"/>
    <property type="project" value="UniProtKB-KW"/>
</dbReference>
<dbReference type="SUPFAM" id="SSF53448">
    <property type="entry name" value="Nucleotide-diphospho-sugar transferases"/>
    <property type="match status" value="1"/>
</dbReference>
<evidence type="ECO:0000313" key="11">
    <source>
        <dbReference type="Proteomes" id="UP000271031"/>
    </source>
</evidence>
<feature type="binding site" evidence="8">
    <location>
        <position position="39"/>
    </location>
    <ligand>
        <name>GTP</name>
        <dbReference type="ChEBI" id="CHEBI:37565"/>
    </ligand>
</feature>
<comment type="domain">
    <text evidence="8">The N-terminal domain determines nucleotide recognition and specific binding, while the C-terminal domain determines the specific binding to the target protein.</text>
</comment>
<name>A0A3M8DR70_9BACL</name>
<dbReference type="Pfam" id="PF12804">
    <property type="entry name" value="NTP_transf_3"/>
    <property type="match status" value="1"/>
</dbReference>
<dbReference type="EC" id="2.7.7.77" evidence="8"/>
<keyword evidence="1 8" id="KW-0963">Cytoplasm</keyword>
<dbReference type="OrthoDB" id="9788394at2"/>
<evidence type="ECO:0000256" key="3">
    <source>
        <dbReference type="ARBA" id="ARBA00022723"/>
    </source>
</evidence>
<comment type="caution">
    <text evidence="10">The sequence shown here is derived from an EMBL/GenBank/DDBJ whole genome shotgun (WGS) entry which is preliminary data.</text>
</comment>
<keyword evidence="7 8" id="KW-0501">Molybdenum cofactor biosynthesis</keyword>
<evidence type="ECO:0000256" key="8">
    <source>
        <dbReference type="HAMAP-Rule" id="MF_00316"/>
    </source>
</evidence>
<reference evidence="10 11" key="1">
    <citation type="submission" date="2018-10" db="EMBL/GenBank/DDBJ databases">
        <title>Phylogenomics of Brevibacillus.</title>
        <authorList>
            <person name="Dunlap C."/>
        </authorList>
    </citation>
    <scope>NUCLEOTIDE SEQUENCE [LARGE SCALE GENOMIC DNA]</scope>
    <source>
        <strain evidence="10 11">JCM 15716</strain>
    </source>
</reference>
<comment type="cofactor">
    <cofactor evidence="8">
        <name>Mg(2+)</name>
        <dbReference type="ChEBI" id="CHEBI:18420"/>
    </cofactor>
</comment>
<keyword evidence="10" id="KW-0548">Nucleotidyltransferase</keyword>
<dbReference type="PANTHER" id="PTHR19136">
    <property type="entry name" value="MOLYBDENUM COFACTOR GUANYLYLTRANSFERASE"/>
    <property type="match status" value="1"/>
</dbReference>
<comment type="catalytic activity">
    <reaction evidence="8">
        <text>Mo-molybdopterin + GTP + H(+) = Mo-molybdopterin guanine dinucleotide + diphosphate</text>
        <dbReference type="Rhea" id="RHEA:34243"/>
        <dbReference type="ChEBI" id="CHEBI:15378"/>
        <dbReference type="ChEBI" id="CHEBI:33019"/>
        <dbReference type="ChEBI" id="CHEBI:37565"/>
        <dbReference type="ChEBI" id="CHEBI:71302"/>
        <dbReference type="ChEBI" id="CHEBI:71310"/>
        <dbReference type="EC" id="2.7.7.77"/>
    </reaction>
</comment>
<dbReference type="PANTHER" id="PTHR19136:SF81">
    <property type="entry name" value="MOLYBDENUM COFACTOR GUANYLYLTRANSFERASE"/>
    <property type="match status" value="1"/>
</dbReference>
<feature type="domain" description="MobA-like NTP transferase" evidence="9">
    <location>
        <begin position="24"/>
        <end position="175"/>
    </location>
</feature>
<keyword evidence="11" id="KW-1185">Reference proteome</keyword>
<evidence type="ECO:0000256" key="5">
    <source>
        <dbReference type="ARBA" id="ARBA00022842"/>
    </source>
</evidence>
<dbReference type="InterPro" id="IPR029044">
    <property type="entry name" value="Nucleotide-diphossugar_trans"/>
</dbReference>
<feature type="binding site" evidence="8">
    <location>
        <position position="118"/>
    </location>
    <ligand>
        <name>Mg(2+)</name>
        <dbReference type="ChEBI" id="CHEBI:18420"/>
    </ligand>
</feature>
<comment type="subcellular location">
    <subcellularLocation>
        <location evidence="8">Cytoplasm</location>
    </subcellularLocation>
</comment>
<dbReference type="HAMAP" id="MF_00316">
    <property type="entry name" value="MobA"/>
    <property type="match status" value="1"/>
</dbReference>
<dbReference type="GO" id="GO:0061603">
    <property type="term" value="F:molybdenum cofactor guanylyltransferase activity"/>
    <property type="evidence" value="ECO:0007669"/>
    <property type="project" value="UniProtKB-EC"/>
</dbReference>
<gene>
    <name evidence="8" type="primary">mobA</name>
    <name evidence="10" type="ORF">EDM56_08115</name>
</gene>
<keyword evidence="6 8" id="KW-0342">GTP-binding</keyword>
<evidence type="ECO:0000256" key="6">
    <source>
        <dbReference type="ARBA" id="ARBA00023134"/>
    </source>
</evidence>
<proteinExistence type="inferred from homology"/>
<dbReference type="Proteomes" id="UP000271031">
    <property type="component" value="Unassembled WGS sequence"/>
</dbReference>
<dbReference type="CDD" id="cd02503">
    <property type="entry name" value="MobA"/>
    <property type="match status" value="1"/>
</dbReference>
<dbReference type="GO" id="GO:0046872">
    <property type="term" value="F:metal ion binding"/>
    <property type="evidence" value="ECO:0007669"/>
    <property type="project" value="UniProtKB-KW"/>
</dbReference>
<accession>A0A3M8DR70</accession>
<keyword evidence="5 8" id="KW-0460">Magnesium</keyword>
<sequence>MMEQRNATKRGGGCLMNSTYSMCGVILAGGRSSRMGQRKELLGWGAETLIEHLVGCVRALSLPCLVVTNEPQLLPDSVTNDSEIQVSCDAVEPCGPLGAILTACRLRTEDRLLLLSCDLPFVTPGELEKLLAYQANVEQWDAILAQSQNRLHPLLGIYCRETQPFWESAYANRELKLMATLGKMRVHAVPEDVLDPWTTYNANTPTEYERALAEWSVRREGEAK</sequence>
<organism evidence="10 11">
    <name type="scientific">Brevibacillus fluminis</name>
    <dbReference type="NCBI Taxonomy" id="511487"/>
    <lineage>
        <taxon>Bacteria</taxon>
        <taxon>Bacillati</taxon>
        <taxon>Bacillota</taxon>
        <taxon>Bacilli</taxon>
        <taxon>Bacillales</taxon>
        <taxon>Paenibacillaceae</taxon>
        <taxon>Brevibacillus</taxon>
    </lineage>
</organism>
<dbReference type="InterPro" id="IPR013482">
    <property type="entry name" value="Molybde_CF_guanTrfase"/>
</dbReference>
<feature type="binding site" evidence="8">
    <location>
        <position position="89"/>
    </location>
    <ligand>
        <name>GTP</name>
        <dbReference type="ChEBI" id="CHEBI:37565"/>
    </ligand>
</feature>
<evidence type="ECO:0000259" key="9">
    <source>
        <dbReference type="Pfam" id="PF12804"/>
    </source>
</evidence>
<evidence type="ECO:0000256" key="1">
    <source>
        <dbReference type="ARBA" id="ARBA00022490"/>
    </source>
</evidence>
<feature type="binding site" evidence="8">
    <location>
        <position position="118"/>
    </location>
    <ligand>
        <name>GTP</name>
        <dbReference type="ChEBI" id="CHEBI:37565"/>
    </ligand>
</feature>
<dbReference type="AlphaFoldDB" id="A0A3M8DR70"/>
<evidence type="ECO:0000256" key="7">
    <source>
        <dbReference type="ARBA" id="ARBA00023150"/>
    </source>
</evidence>
<keyword evidence="3 8" id="KW-0479">Metal-binding</keyword>